<accession>A0AB34KTJ3</accession>
<proteinExistence type="predicted"/>
<dbReference type="RefSeq" id="XP_069229941.1">
    <property type="nucleotide sequence ID" value="XM_069373102.1"/>
</dbReference>
<keyword evidence="3" id="KW-1185">Reference proteome</keyword>
<dbReference type="Proteomes" id="UP000803884">
    <property type="component" value="Unassembled WGS sequence"/>
</dbReference>
<sequence length="200" mass="21056">MAETAVIAPSLPAGSLRSTLTKLDDELLAASAPGSPALSPTKPSTHADIPSQLPSQPTSQPTSAPSTTKQNPSTPVLALLTHPNPTASSVAPLTTSDATFLCPHWNLPDSARRHRRHSSIAHTGPEAIAQTLADMRRHRTGLEFDVETAFGAGGGSEDVAVFGRAKWESGELGRRVQVPFAVWAKVDKGGRVEFLELVGE</sequence>
<dbReference type="GeneID" id="96005940"/>
<evidence type="ECO:0000313" key="3">
    <source>
        <dbReference type="Proteomes" id="UP000803884"/>
    </source>
</evidence>
<dbReference type="Gene3D" id="3.10.450.50">
    <property type="match status" value="1"/>
</dbReference>
<feature type="compositionally biased region" description="Low complexity" evidence="1">
    <location>
        <begin position="50"/>
        <end position="70"/>
    </location>
</feature>
<reference evidence="2 3" key="1">
    <citation type="journal article" date="2020" name="Microbiol. Resour. Announc.">
        <title>Draft Genome Sequence of a Cladosporium Species Isolated from the Mesophotic Ascidian Didemnum maculosum.</title>
        <authorList>
            <person name="Gioti A."/>
            <person name="Siaperas R."/>
            <person name="Nikolaivits E."/>
            <person name="Le Goff G."/>
            <person name="Ouazzani J."/>
            <person name="Kotoulas G."/>
            <person name="Topakas E."/>
        </authorList>
    </citation>
    <scope>NUCLEOTIDE SEQUENCE [LARGE SCALE GENOMIC DNA]</scope>
    <source>
        <strain evidence="2 3">TM138-S3</strain>
    </source>
</reference>
<organism evidence="2 3">
    <name type="scientific">Cladosporium halotolerans</name>
    <dbReference type="NCBI Taxonomy" id="1052096"/>
    <lineage>
        <taxon>Eukaryota</taxon>
        <taxon>Fungi</taxon>
        <taxon>Dikarya</taxon>
        <taxon>Ascomycota</taxon>
        <taxon>Pezizomycotina</taxon>
        <taxon>Dothideomycetes</taxon>
        <taxon>Dothideomycetidae</taxon>
        <taxon>Cladosporiales</taxon>
        <taxon>Cladosporiaceae</taxon>
        <taxon>Cladosporium</taxon>
    </lineage>
</organism>
<protein>
    <submittedName>
        <fullName evidence="2">Uncharacterized protein</fullName>
    </submittedName>
</protein>
<feature type="compositionally biased region" description="Low complexity" evidence="1">
    <location>
        <begin position="28"/>
        <end position="40"/>
    </location>
</feature>
<evidence type="ECO:0000313" key="2">
    <source>
        <dbReference type="EMBL" id="KAL1586836.1"/>
    </source>
</evidence>
<gene>
    <name evidence="2" type="ORF">WHR41_04496</name>
</gene>
<dbReference type="AlphaFoldDB" id="A0AB34KTJ3"/>
<evidence type="ECO:0000256" key="1">
    <source>
        <dbReference type="SAM" id="MobiDB-lite"/>
    </source>
</evidence>
<comment type="caution">
    <text evidence="2">The sequence shown here is derived from an EMBL/GenBank/DDBJ whole genome shotgun (WGS) entry which is preliminary data.</text>
</comment>
<feature type="region of interest" description="Disordered" evidence="1">
    <location>
        <begin position="27"/>
        <end position="83"/>
    </location>
</feature>
<dbReference type="EMBL" id="JAAQHG020000013">
    <property type="protein sequence ID" value="KAL1586836.1"/>
    <property type="molecule type" value="Genomic_DNA"/>
</dbReference>
<name>A0AB34KTJ3_9PEZI</name>